<sequence>MKLVAIQEAKVSLVPAGSIRAQLTSGAGPFVNFVVPPDHPRELNPPTQPLAVGKNKSYLIGWDPVGPGPVSAAAAARISLVPNAGPPANGVETYINGLPIGVPSKNALRLAARNIRAPVRKPFTLAAGGVACNIFFYTWHAELQANWLGATWATVGLLANPFNGPGMFPAFQFFQNSNQFMADMAALTVNDVIIIAGDLNITGADLGHPAIFPNFVATSNNLSHVLAFSPSGALAIAQGWHHVTPYPPHSIITAEVQW</sequence>
<dbReference type="AlphaFoldDB" id="A0A3N7HIP6"/>
<evidence type="ECO:0000313" key="1">
    <source>
        <dbReference type="EMBL" id="RQP21904.1"/>
    </source>
</evidence>
<proteinExistence type="predicted"/>
<protein>
    <submittedName>
        <fullName evidence="1">Uncharacterized protein</fullName>
    </submittedName>
</protein>
<dbReference type="EMBL" id="QUSW01000009">
    <property type="protein sequence ID" value="RQP21904.1"/>
    <property type="molecule type" value="Genomic_DNA"/>
</dbReference>
<comment type="caution">
    <text evidence="1">The sequence shown here is derived from an EMBL/GenBank/DDBJ whole genome shotgun (WGS) entry which is preliminary data.</text>
</comment>
<keyword evidence="2" id="KW-1185">Reference proteome</keyword>
<dbReference type="Proteomes" id="UP000267464">
    <property type="component" value="Unassembled WGS sequence"/>
</dbReference>
<reference evidence="1 2" key="2">
    <citation type="submission" date="2018-12" db="EMBL/GenBank/DDBJ databases">
        <title>Rhizobacter gummiphilus sp. nov., a rubber-degrading bacterium isolated from the soil of a botanical garden in Japan.</title>
        <authorList>
            <person name="Shunsuke S.S."/>
        </authorList>
    </citation>
    <scope>NUCLEOTIDE SEQUENCE [LARGE SCALE GENOMIC DNA]</scope>
    <source>
        <strain evidence="1 2">S-16</strain>
    </source>
</reference>
<organism evidence="1 2">
    <name type="scientific">Piscinibacter terrae</name>
    <dbReference type="NCBI Taxonomy" id="2496871"/>
    <lineage>
        <taxon>Bacteria</taxon>
        <taxon>Pseudomonadati</taxon>
        <taxon>Pseudomonadota</taxon>
        <taxon>Betaproteobacteria</taxon>
        <taxon>Burkholderiales</taxon>
        <taxon>Sphaerotilaceae</taxon>
        <taxon>Piscinibacter</taxon>
    </lineage>
</organism>
<reference evidence="1 2" key="1">
    <citation type="submission" date="2018-08" db="EMBL/GenBank/DDBJ databases">
        <authorList>
            <person name="Khan S.A."/>
            <person name="Jeon C.O."/>
            <person name="Chun B.H."/>
            <person name="Jeong S.E."/>
        </authorList>
    </citation>
    <scope>NUCLEOTIDE SEQUENCE [LARGE SCALE GENOMIC DNA]</scope>
    <source>
        <strain evidence="1 2">S-16</strain>
    </source>
</reference>
<evidence type="ECO:0000313" key="2">
    <source>
        <dbReference type="Proteomes" id="UP000267464"/>
    </source>
</evidence>
<gene>
    <name evidence="1" type="ORF">DZC73_26045</name>
</gene>
<accession>A0A3N7HIP6</accession>
<name>A0A3N7HIP6_9BURK</name>